<keyword evidence="5" id="KW-0807">Transducer</keyword>
<dbReference type="HOGENOM" id="CLU_002738_2_3_1"/>
<dbReference type="InterPro" id="IPR000008">
    <property type="entry name" value="C2_dom"/>
</dbReference>
<feature type="compositionally biased region" description="Basic residues" evidence="10">
    <location>
        <begin position="956"/>
        <end position="966"/>
    </location>
</feature>
<dbReference type="InterPro" id="IPR001711">
    <property type="entry name" value="PLipase_C_Pinositol-sp_Y"/>
</dbReference>
<evidence type="ECO:0000259" key="12">
    <source>
        <dbReference type="PROSITE" id="PS50008"/>
    </source>
</evidence>
<feature type="binding site" evidence="7">
    <location>
        <position position="289"/>
    </location>
    <ligand>
        <name>Ca(2+)</name>
        <dbReference type="ChEBI" id="CHEBI:29108"/>
    </ligand>
</feature>
<dbReference type="SUPFAM" id="SSF51695">
    <property type="entry name" value="PLC-like phosphodiesterases"/>
    <property type="match status" value="1"/>
</dbReference>
<feature type="binding site" evidence="7">
    <location>
        <position position="258"/>
    </location>
    <ligand>
        <name>Ca(2+)</name>
        <dbReference type="ChEBI" id="CHEBI:29108"/>
    </ligand>
</feature>
<dbReference type="SMART" id="SM00148">
    <property type="entry name" value="PLCXc"/>
    <property type="match status" value="1"/>
</dbReference>
<feature type="region of interest" description="Disordered" evidence="10">
    <location>
        <begin position="852"/>
        <end position="878"/>
    </location>
</feature>
<dbReference type="SUPFAM" id="SSF47473">
    <property type="entry name" value="EF-hand"/>
    <property type="match status" value="1"/>
</dbReference>
<evidence type="ECO:0000256" key="8">
    <source>
        <dbReference type="RuleBase" id="RU361133"/>
    </source>
</evidence>
<dbReference type="Gene3D" id="2.60.40.150">
    <property type="entry name" value="C2 domain"/>
    <property type="match status" value="1"/>
</dbReference>
<dbReference type="Gene3D" id="1.10.238.10">
    <property type="entry name" value="EF-hand"/>
    <property type="match status" value="1"/>
</dbReference>
<dbReference type="GO" id="GO:0004435">
    <property type="term" value="F:phosphatidylinositol-4,5-bisphosphate phospholipase C activity"/>
    <property type="evidence" value="ECO:0007669"/>
    <property type="project" value="UniProtKB-EC"/>
</dbReference>
<feature type="coiled-coil region" evidence="9">
    <location>
        <begin position="1024"/>
        <end position="1102"/>
    </location>
</feature>
<dbReference type="InterPro" id="IPR001192">
    <property type="entry name" value="PI-PLC_fam"/>
</dbReference>
<dbReference type="PROSITE" id="PS50004">
    <property type="entry name" value="C2"/>
    <property type="match status" value="1"/>
</dbReference>
<dbReference type="InterPro" id="IPR035892">
    <property type="entry name" value="C2_domain_sf"/>
</dbReference>
<dbReference type="SUPFAM" id="SSF49562">
    <property type="entry name" value="C2 domain (Calcium/lipid-binding domain, CaLB)"/>
    <property type="match status" value="1"/>
</dbReference>
<feature type="non-terminal residue" evidence="13">
    <location>
        <position position="1"/>
    </location>
</feature>
<dbReference type="EC" id="3.1.4.11" evidence="1 8"/>
<dbReference type="SMART" id="SM00149">
    <property type="entry name" value="PLCYc"/>
    <property type="match status" value="1"/>
</dbReference>
<keyword evidence="3 8" id="KW-0442">Lipid degradation</keyword>
<dbReference type="Gene3D" id="2.30.29.240">
    <property type="match status" value="1"/>
</dbReference>
<evidence type="ECO:0000256" key="4">
    <source>
        <dbReference type="ARBA" id="ARBA00023098"/>
    </source>
</evidence>
<dbReference type="GO" id="GO:0007186">
    <property type="term" value="P:G protein-coupled receptor signaling pathway"/>
    <property type="evidence" value="ECO:0007669"/>
    <property type="project" value="TreeGrafter"/>
</dbReference>
<dbReference type="PROSITE" id="PS50008">
    <property type="entry name" value="PIPLC_Y_DOMAIN"/>
    <property type="match status" value="1"/>
</dbReference>
<dbReference type="GO" id="GO:0048015">
    <property type="term" value="P:phosphatidylinositol-mediated signaling"/>
    <property type="evidence" value="ECO:0007669"/>
    <property type="project" value="TreeGrafter"/>
</dbReference>
<evidence type="ECO:0000256" key="3">
    <source>
        <dbReference type="ARBA" id="ARBA00022963"/>
    </source>
</evidence>
<comment type="catalytic activity">
    <reaction evidence="8">
        <text>a 1,2-diacyl-sn-glycero-3-phospho-(1D-myo-inositol-4,5-bisphosphate) + H2O = 1D-myo-inositol 1,4,5-trisphosphate + a 1,2-diacyl-sn-glycerol + H(+)</text>
        <dbReference type="Rhea" id="RHEA:33179"/>
        <dbReference type="ChEBI" id="CHEBI:15377"/>
        <dbReference type="ChEBI" id="CHEBI:15378"/>
        <dbReference type="ChEBI" id="CHEBI:17815"/>
        <dbReference type="ChEBI" id="CHEBI:58456"/>
        <dbReference type="ChEBI" id="CHEBI:203600"/>
        <dbReference type="EC" id="3.1.4.11"/>
    </reaction>
</comment>
<keyword evidence="2 8" id="KW-0378">Hydrolase</keyword>
<dbReference type="InterPro" id="IPR016280">
    <property type="entry name" value="PLC-beta"/>
</dbReference>
<evidence type="ECO:0000313" key="13">
    <source>
        <dbReference type="EMBL" id="AFK83791.1"/>
    </source>
</evidence>
<dbReference type="GO" id="GO:0051209">
    <property type="term" value="P:release of sequestered calcium ion into cytosol"/>
    <property type="evidence" value="ECO:0007669"/>
    <property type="project" value="TreeGrafter"/>
</dbReference>
<dbReference type="PROSITE" id="PS50007">
    <property type="entry name" value="PIPLC_X_DOMAIN"/>
    <property type="match status" value="1"/>
</dbReference>
<dbReference type="GO" id="GO:0016042">
    <property type="term" value="P:lipid catabolic process"/>
    <property type="evidence" value="ECO:0007669"/>
    <property type="project" value="UniProtKB-KW"/>
</dbReference>
<keyword evidence="7" id="KW-0106">Calcium</keyword>
<keyword evidence="4 8" id="KW-0443">Lipid metabolism</keyword>
<feature type="coiled-coil region" evidence="9">
    <location>
        <begin position="912"/>
        <end position="939"/>
    </location>
</feature>
<dbReference type="EMBL" id="JQ724649">
    <property type="protein sequence ID" value="AFK83791.1"/>
    <property type="molecule type" value="Genomic_DNA"/>
</dbReference>
<evidence type="ECO:0000256" key="1">
    <source>
        <dbReference type="ARBA" id="ARBA00012368"/>
    </source>
</evidence>
<feature type="compositionally biased region" description="Basic and acidic residues" evidence="10">
    <location>
        <begin position="394"/>
        <end position="412"/>
    </location>
</feature>
<evidence type="ECO:0000256" key="6">
    <source>
        <dbReference type="PIRSR" id="PIRSR000956-1"/>
    </source>
</evidence>
<keyword evidence="9" id="KW-0175">Coiled coil</keyword>
<dbReference type="InterPro" id="IPR000909">
    <property type="entry name" value="PLipase_C_PInositol-sp_X_dom"/>
</dbReference>
<dbReference type="CDD" id="cd00275">
    <property type="entry name" value="C2_PLC_like"/>
    <property type="match status" value="1"/>
</dbReference>
<feature type="region of interest" description="Disordered" evidence="10">
    <location>
        <begin position="953"/>
        <end position="980"/>
    </location>
</feature>
<dbReference type="SMART" id="SM00239">
    <property type="entry name" value="C2"/>
    <property type="match status" value="1"/>
</dbReference>
<feature type="active site" evidence="6">
    <location>
        <position position="257"/>
    </location>
</feature>
<feature type="region of interest" description="Disordered" evidence="10">
    <location>
        <begin position="394"/>
        <end position="448"/>
    </location>
</feature>
<dbReference type="OMA" id="TWEVFLK"/>
<protein>
    <recommendedName>
        <fullName evidence="1 8">Phosphoinositide phospholipase C</fullName>
        <ecNumber evidence="1 8">3.1.4.11</ecNumber>
    </recommendedName>
</protein>
<dbReference type="InterPro" id="IPR017946">
    <property type="entry name" value="PLC-like_Pdiesterase_TIM-brl"/>
</dbReference>
<dbReference type="InterPro" id="IPR053945">
    <property type="entry name" value="PLCB1-4-like_EFh"/>
</dbReference>
<dbReference type="GO" id="GO:0046488">
    <property type="term" value="P:phosphatidylinositol metabolic process"/>
    <property type="evidence" value="ECO:0007669"/>
    <property type="project" value="TreeGrafter"/>
</dbReference>
<sequence>DLKTIENFKHVGDSDDPLNERCFQIVTSDGSFTAIKFYNFMAFSKKDCKAFADDLFSICNHFLNCNLSQMDFVRKMHKRILLSSKDDKNISIKEIIKMTAKDEKKRVQEALKAAGIKADDRKNDLFKKDKFTFEKFHKFYKEMLNYLPGVSKVFDEIKGDNRRNYLTIDQMVDFLNKFQRDPRLNEILFPHHNKEGTKKLIQSYEIDKSKQKIGQLTLDGFTNFLMSPDNLPTNILNLPVYQNMDQPLSHYFINSSHNTYLTGDQFSGKSSVEIYRQCLLSGCRCIELDCWDGEDNEPQITHGFTLCSSIQFKDVIVAINETAFKTSPYPVILSFENHCTPRQQQKMAKYCMEIFGDKLLREPLDDPKAQLKPGCMLPSPEMLKYKILVKNKKRKEDMPDQMEKDDEKKEEETAPLSGTGIYLDGVEPPAENEDEDNNKGSWEDREEEAETSLSKLVNYIMPAPKFRGFVEAAKKNVSYEMSSFVETAALNHLKENPVEFVNYNKRQISRIYPKGARVASDNYQPQMFWNTGCQMVALNFQTLDMPMQLNLGKFEFNAKSGYLLKPDFMTKVQTTFNPFLESSVEGVVAAELRVHIISGQFLTDKKCGVKVELEMYGIANDSVRRKHQTKTVVNSVHPRWDAEDPFVFPKIVIPDLAIMRFIVNDDAGRMIGQRIIPMESIQSGYRFISLRNEFNLPIGMASLFVRIDVKDYIPSEMADFANALVDPIAHLSKDDLMKRREDMLTTLVDQEDLIDPEAMAKAAEEAAAKPAPSAPTSNRRNRRVKGRDNPNAAPLPAAPAPPKQAAIVITGLENFDNIHPKAGAVPSKEPKPKVEFVGGLFVGDDSAKLVTDDKAGKPKSNAPVLPWDLPVDDVPNEDERMQPKIQGVDWSEITEESIKKGKAWQKFYQKQEKKTQEILKNQEKEKQLLQKTQKGQMEKMLKENQVLRANQIKAHEKARKPGKRGSVKSSSGAETFDTKEQQDAFIKKLDEKQAKDVNNLSLQHKSEAIRVEKIHKSEKFAHDRKEMKENHEQYKKIKKEAHEAQFAAFENYQKNELAEQLKMIEGKKQDQLAKLTAEIKDKDELAKKKKELDERCEREINNQTNKLAKNQEIRREQVVAEHKEQMKLVDQVYLKRIKDFDEDTQSEIERLENEIQAIGFIEQ</sequence>
<gene>
    <name evidence="13" type="primary">ML04921a</name>
</gene>
<evidence type="ECO:0000259" key="11">
    <source>
        <dbReference type="PROSITE" id="PS50004"/>
    </source>
</evidence>
<dbReference type="Pfam" id="PF22631">
    <property type="entry name" value="PLCB1-4-like_EFh"/>
    <property type="match status" value="1"/>
</dbReference>
<accession>K9LM59</accession>
<feature type="region of interest" description="Disordered" evidence="10">
    <location>
        <begin position="760"/>
        <end position="802"/>
    </location>
</feature>
<dbReference type="Pfam" id="PF00388">
    <property type="entry name" value="PI-PLC-X"/>
    <property type="match status" value="1"/>
</dbReference>
<feature type="binding site" evidence="7">
    <location>
        <position position="287"/>
    </location>
    <ligand>
        <name>Ca(2+)</name>
        <dbReference type="ChEBI" id="CHEBI:29108"/>
    </ligand>
</feature>
<comment type="cofactor">
    <cofactor evidence="7">
        <name>Ca(2+)</name>
        <dbReference type="ChEBI" id="CHEBI:29108"/>
    </cofactor>
    <text evidence="7">Binds 1 Ca(2+) ion per subunit.</text>
</comment>
<dbReference type="AlphaFoldDB" id="K9LM59"/>
<feature type="binding site" evidence="7">
    <location>
        <position position="336"/>
    </location>
    <ligand>
        <name>Ca(2+)</name>
        <dbReference type="ChEBI" id="CHEBI:29108"/>
    </ligand>
</feature>
<evidence type="ECO:0000256" key="7">
    <source>
        <dbReference type="PIRSR" id="PIRSR000956-2"/>
    </source>
</evidence>
<dbReference type="CDD" id="cd16200">
    <property type="entry name" value="EFh_PI-PLCbeta"/>
    <property type="match status" value="1"/>
</dbReference>
<name>K9LM59_MNELE</name>
<organism evidence="13">
    <name type="scientific">Mnemiopsis leidyi</name>
    <name type="common">Sea walnut</name>
    <name type="synonym">Warty comb jellyfish</name>
    <dbReference type="NCBI Taxonomy" id="27923"/>
    <lineage>
        <taxon>Eukaryota</taxon>
        <taxon>Metazoa</taxon>
        <taxon>Ctenophora</taxon>
        <taxon>Tentaculata</taxon>
        <taxon>Lobata</taxon>
        <taxon>Bolinopsidae</taxon>
        <taxon>Mnemiopsis</taxon>
    </lineage>
</organism>
<dbReference type="PANTHER" id="PTHR10336:SF149">
    <property type="entry name" value="1-PHOSPHATIDYLINOSITOL 4,5-BISPHOSPHATE PHOSPHODIESTERASE CLASSES I AND II"/>
    <property type="match status" value="1"/>
</dbReference>
<dbReference type="PRINTS" id="PR00390">
    <property type="entry name" value="PHPHLIPASEC"/>
</dbReference>
<dbReference type="FunFam" id="3.20.20.190:FF:000039">
    <property type="entry name" value="Phosphoinositide phospholipase C"/>
    <property type="match status" value="1"/>
</dbReference>
<dbReference type="PANTHER" id="PTHR10336">
    <property type="entry name" value="PHOSPHOINOSITIDE-SPECIFIC PHOSPHOLIPASE C FAMILY PROTEIN"/>
    <property type="match status" value="1"/>
</dbReference>
<dbReference type="Pfam" id="PF00387">
    <property type="entry name" value="PI-PLC-Y"/>
    <property type="match status" value="1"/>
</dbReference>
<evidence type="ECO:0000256" key="2">
    <source>
        <dbReference type="ARBA" id="ARBA00022801"/>
    </source>
</evidence>
<reference evidence="13" key="1">
    <citation type="journal article" date="2012" name="BMC Biol.">
        <title>Genomic organization, evolution, and expression of photoprotein and opsin genes in Mnemiopsis leidyi: a new view of ctenophore photocytes.</title>
        <authorList>
            <person name="Schnitzler C.E."/>
            <person name="Pang K."/>
            <person name="Powers M.L."/>
            <person name="Reitzel A.M."/>
            <person name="Ryan J.F."/>
            <person name="Simmons D."/>
            <person name="Tada T."/>
            <person name="Park M."/>
            <person name="Gupta J."/>
            <person name="Brooks S.Y."/>
            <person name="Blakesley R.W."/>
            <person name="Yokoyama S."/>
            <person name="Haddock S.H."/>
            <person name="Martindale M.Q."/>
            <person name="Baxevanis A.D."/>
        </authorList>
    </citation>
    <scope>NUCLEOTIDE SEQUENCE</scope>
</reference>
<dbReference type="InterPro" id="IPR011992">
    <property type="entry name" value="EF-hand-dom_pair"/>
</dbReference>
<evidence type="ECO:0000256" key="10">
    <source>
        <dbReference type="SAM" id="MobiDB-lite"/>
    </source>
</evidence>
<dbReference type="GO" id="GO:0005509">
    <property type="term" value="F:calcium ion binding"/>
    <property type="evidence" value="ECO:0007669"/>
    <property type="project" value="InterPro"/>
</dbReference>
<proteinExistence type="predicted"/>
<dbReference type="SUPFAM" id="SSF69989">
    <property type="entry name" value="C-terminal domain of PLC-beta"/>
    <property type="match status" value="1"/>
</dbReference>
<evidence type="ECO:0000256" key="5">
    <source>
        <dbReference type="ARBA" id="ARBA00023224"/>
    </source>
</evidence>
<dbReference type="GO" id="GO:0005737">
    <property type="term" value="C:cytoplasm"/>
    <property type="evidence" value="ECO:0007669"/>
    <property type="project" value="TreeGrafter"/>
</dbReference>
<dbReference type="PIRSF" id="PIRSF000956">
    <property type="entry name" value="PLC-beta"/>
    <property type="match status" value="1"/>
</dbReference>
<dbReference type="Gene3D" id="3.20.20.190">
    <property type="entry name" value="Phosphatidylinositol (PI) phosphodiesterase"/>
    <property type="match status" value="1"/>
</dbReference>
<dbReference type="InterPro" id="IPR042531">
    <property type="entry name" value="PLC-beta_C_sf"/>
</dbReference>
<dbReference type="Gene3D" id="1.20.1230.10">
    <property type="entry name" value="Phospholipase C beta, distal C-terminal domain"/>
    <property type="match status" value="1"/>
</dbReference>
<keyword evidence="7" id="KW-0479">Metal-binding</keyword>
<feature type="active site" evidence="6">
    <location>
        <position position="302"/>
    </location>
</feature>
<evidence type="ECO:0000256" key="9">
    <source>
        <dbReference type="SAM" id="Coils"/>
    </source>
</evidence>
<feature type="domain" description="PI-PLC Y-box" evidence="12">
    <location>
        <begin position="453"/>
        <end position="569"/>
    </location>
</feature>
<dbReference type="CDD" id="cd08591">
    <property type="entry name" value="PI-PLCc_beta"/>
    <property type="match status" value="1"/>
</dbReference>
<feature type="domain" description="C2" evidence="11">
    <location>
        <begin position="570"/>
        <end position="698"/>
    </location>
</feature>